<dbReference type="InParanoid" id="A0A0D0DCG1"/>
<name>A0A0D0DCG1_9AGAM</name>
<dbReference type="EMBL" id="KN825717">
    <property type="protein sequence ID" value="KIK81876.1"/>
    <property type="molecule type" value="Genomic_DNA"/>
</dbReference>
<organism evidence="1 2">
    <name type="scientific">Paxillus rubicundulus Ve08.2h10</name>
    <dbReference type="NCBI Taxonomy" id="930991"/>
    <lineage>
        <taxon>Eukaryota</taxon>
        <taxon>Fungi</taxon>
        <taxon>Dikarya</taxon>
        <taxon>Basidiomycota</taxon>
        <taxon>Agaricomycotina</taxon>
        <taxon>Agaricomycetes</taxon>
        <taxon>Agaricomycetidae</taxon>
        <taxon>Boletales</taxon>
        <taxon>Paxilineae</taxon>
        <taxon>Paxillaceae</taxon>
        <taxon>Paxillus</taxon>
    </lineage>
</organism>
<evidence type="ECO:0000313" key="1">
    <source>
        <dbReference type="EMBL" id="KIK81876.1"/>
    </source>
</evidence>
<evidence type="ECO:0000313" key="2">
    <source>
        <dbReference type="Proteomes" id="UP000054538"/>
    </source>
</evidence>
<accession>A0A0D0DCG1</accession>
<reference evidence="1 2" key="1">
    <citation type="submission" date="2014-04" db="EMBL/GenBank/DDBJ databases">
        <authorList>
            <consortium name="DOE Joint Genome Institute"/>
            <person name="Kuo A."/>
            <person name="Kohler A."/>
            <person name="Jargeat P."/>
            <person name="Nagy L.G."/>
            <person name="Floudas D."/>
            <person name="Copeland A."/>
            <person name="Barry K.W."/>
            <person name="Cichocki N."/>
            <person name="Veneault-Fourrey C."/>
            <person name="LaButti K."/>
            <person name="Lindquist E.A."/>
            <person name="Lipzen A."/>
            <person name="Lundell T."/>
            <person name="Morin E."/>
            <person name="Murat C."/>
            <person name="Sun H."/>
            <person name="Tunlid A."/>
            <person name="Henrissat B."/>
            <person name="Grigoriev I.V."/>
            <person name="Hibbett D.S."/>
            <person name="Martin F."/>
            <person name="Nordberg H.P."/>
            <person name="Cantor M.N."/>
            <person name="Hua S.X."/>
        </authorList>
    </citation>
    <scope>NUCLEOTIDE SEQUENCE [LARGE SCALE GENOMIC DNA]</scope>
    <source>
        <strain evidence="1 2">Ve08.2h10</strain>
    </source>
</reference>
<dbReference type="Proteomes" id="UP000054538">
    <property type="component" value="Unassembled WGS sequence"/>
</dbReference>
<keyword evidence="2" id="KW-1185">Reference proteome</keyword>
<dbReference type="HOGENOM" id="CLU_1475618_0_0_1"/>
<reference evidence="2" key="2">
    <citation type="submission" date="2015-01" db="EMBL/GenBank/DDBJ databases">
        <title>Evolutionary Origins and Diversification of the Mycorrhizal Mutualists.</title>
        <authorList>
            <consortium name="DOE Joint Genome Institute"/>
            <consortium name="Mycorrhizal Genomics Consortium"/>
            <person name="Kohler A."/>
            <person name="Kuo A."/>
            <person name="Nagy L.G."/>
            <person name="Floudas D."/>
            <person name="Copeland A."/>
            <person name="Barry K.W."/>
            <person name="Cichocki N."/>
            <person name="Veneault-Fourrey C."/>
            <person name="LaButti K."/>
            <person name="Lindquist E.A."/>
            <person name="Lipzen A."/>
            <person name="Lundell T."/>
            <person name="Morin E."/>
            <person name="Murat C."/>
            <person name="Riley R."/>
            <person name="Ohm R."/>
            <person name="Sun H."/>
            <person name="Tunlid A."/>
            <person name="Henrissat B."/>
            <person name="Grigoriev I.V."/>
            <person name="Hibbett D.S."/>
            <person name="Martin F."/>
        </authorList>
    </citation>
    <scope>NUCLEOTIDE SEQUENCE [LARGE SCALE GENOMIC DNA]</scope>
    <source>
        <strain evidence="2">Ve08.2h10</strain>
    </source>
</reference>
<gene>
    <name evidence="1" type="ORF">PAXRUDRAFT_806321</name>
</gene>
<proteinExistence type="predicted"/>
<dbReference type="AlphaFoldDB" id="A0A0D0DCG1"/>
<sequence>MTVHLVCSGINITPDGALPLKGHHPQQAITSAPITYKPSSTGLPHMPQLPFLGPPITPGPLSIVHSTAHGLSPMGHPITYEFSSNGPPHIPQLSSLDPPITPGPLSIVHSTAHGLSPMGHPITYEFSSNGPPHIPQLSSLDPPITPGPSSIGHPSPLGHPIHYGQFHPWAHPWEMGNAVPQPT</sequence>
<protein>
    <submittedName>
        <fullName evidence="1">Unplaced genomic scaffold scaffold_895, whole genome shotgun sequence</fullName>
    </submittedName>
</protein>